<dbReference type="PROSITE" id="PS50056">
    <property type="entry name" value="TYR_PHOSPHATASE_2"/>
    <property type="match status" value="1"/>
</dbReference>
<dbReference type="GO" id="GO:0070373">
    <property type="term" value="P:negative regulation of ERK1 and ERK2 cascade"/>
    <property type="evidence" value="ECO:0007669"/>
    <property type="project" value="TreeGrafter"/>
</dbReference>
<dbReference type="STRING" id="37653.A0A0L8FH46"/>
<evidence type="ECO:0000313" key="13">
    <source>
        <dbReference type="EMBL" id="KOF62962.1"/>
    </source>
</evidence>
<evidence type="ECO:0000256" key="6">
    <source>
        <dbReference type="ARBA" id="ARBA00022912"/>
    </source>
</evidence>
<evidence type="ECO:0000256" key="2">
    <source>
        <dbReference type="ARBA" id="ARBA00009701"/>
    </source>
</evidence>
<keyword evidence="10" id="KW-0812">Transmembrane</keyword>
<feature type="compositionally biased region" description="Low complexity" evidence="9">
    <location>
        <begin position="430"/>
        <end position="444"/>
    </location>
</feature>
<feature type="domain" description="Tyrosine specific protein phosphatases" evidence="12">
    <location>
        <begin position="203"/>
        <end position="282"/>
    </location>
</feature>
<dbReference type="OMA" id="QTEETHK"/>
<evidence type="ECO:0000256" key="5">
    <source>
        <dbReference type="ARBA" id="ARBA00022801"/>
    </source>
</evidence>
<comment type="similarity">
    <text evidence="2">Belongs to the protein-tyrosine phosphatase family. Non-receptor class 1 subfamily.</text>
</comment>
<dbReference type="GO" id="GO:0004726">
    <property type="term" value="F:non-membrane spanning protein tyrosine phosphatase activity"/>
    <property type="evidence" value="ECO:0007669"/>
    <property type="project" value="TreeGrafter"/>
</dbReference>
<dbReference type="PRINTS" id="PR00700">
    <property type="entry name" value="PRTYPHPHTASE"/>
</dbReference>
<keyword evidence="10" id="KW-1133">Transmembrane helix</keyword>
<feature type="transmembrane region" description="Helical" evidence="10">
    <location>
        <begin position="517"/>
        <end position="535"/>
    </location>
</feature>
<evidence type="ECO:0000259" key="11">
    <source>
        <dbReference type="PROSITE" id="PS50055"/>
    </source>
</evidence>
<dbReference type="GO" id="GO:0005737">
    <property type="term" value="C:cytoplasm"/>
    <property type="evidence" value="ECO:0007669"/>
    <property type="project" value="TreeGrafter"/>
</dbReference>
<keyword evidence="4" id="KW-0597">Phosphoprotein</keyword>
<dbReference type="SMART" id="SM00404">
    <property type="entry name" value="PTPc_motif"/>
    <property type="match status" value="1"/>
</dbReference>
<accession>A0A0L8FH46</accession>
<dbReference type="InterPro" id="IPR000387">
    <property type="entry name" value="Tyr_Pase_dom"/>
</dbReference>
<evidence type="ECO:0000256" key="9">
    <source>
        <dbReference type="SAM" id="MobiDB-lite"/>
    </source>
</evidence>
<dbReference type="GO" id="GO:0046426">
    <property type="term" value="P:negative regulation of receptor signaling pathway via JAK-STAT"/>
    <property type="evidence" value="ECO:0007669"/>
    <property type="project" value="TreeGrafter"/>
</dbReference>
<dbReference type="SMART" id="SM00194">
    <property type="entry name" value="PTPc"/>
    <property type="match status" value="1"/>
</dbReference>
<dbReference type="InterPro" id="IPR000242">
    <property type="entry name" value="PTP_cat"/>
</dbReference>
<dbReference type="EC" id="3.1.3.48" evidence="3"/>
<dbReference type="Pfam" id="PF00102">
    <property type="entry name" value="Y_phosphatase"/>
    <property type="match status" value="1"/>
</dbReference>
<dbReference type="PANTHER" id="PTHR46047:SF3">
    <property type="entry name" value="TYROSINE-PROTEIN PHOSPHATASE NON-RECEPTOR TYPE 61F"/>
    <property type="match status" value="1"/>
</dbReference>
<dbReference type="PROSITE" id="PS00383">
    <property type="entry name" value="TYR_PHOSPHATASE_1"/>
    <property type="match status" value="1"/>
</dbReference>
<dbReference type="SUPFAM" id="SSF52799">
    <property type="entry name" value="(Phosphotyrosine protein) phosphatases II"/>
    <property type="match status" value="1"/>
</dbReference>
<feature type="domain" description="Tyrosine-protein phosphatase" evidence="11">
    <location>
        <begin position="22"/>
        <end position="291"/>
    </location>
</feature>
<keyword evidence="8" id="KW-0175">Coiled coil</keyword>
<dbReference type="Gene3D" id="3.90.190.10">
    <property type="entry name" value="Protein tyrosine phosphatase superfamily"/>
    <property type="match status" value="1"/>
</dbReference>
<dbReference type="EMBL" id="KQ431974">
    <property type="protein sequence ID" value="KOF62962.1"/>
    <property type="molecule type" value="Genomic_DNA"/>
</dbReference>
<evidence type="ECO:0000256" key="3">
    <source>
        <dbReference type="ARBA" id="ARBA00013064"/>
    </source>
</evidence>
<evidence type="ECO:0000256" key="1">
    <source>
        <dbReference type="ARBA" id="ARBA00004308"/>
    </source>
</evidence>
<dbReference type="GO" id="GO:0012505">
    <property type="term" value="C:endomembrane system"/>
    <property type="evidence" value="ECO:0007669"/>
    <property type="project" value="UniProtKB-SubCell"/>
</dbReference>
<feature type="region of interest" description="Disordered" evidence="9">
    <location>
        <begin position="319"/>
        <end position="356"/>
    </location>
</feature>
<dbReference type="InterPro" id="IPR016130">
    <property type="entry name" value="Tyr_Pase_AS"/>
</dbReference>
<dbReference type="InterPro" id="IPR029021">
    <property type="entry name" value="Prot-tyrosine_phosphatase-like"/>
</dbReference>
<comment type="subcellular location">
    <subcellularLocation>
        <location evidence="1">Endomembrane system</location>
    </subcellularLocation>
</comment>
<dbReference type="PANTHER" id="PTHR46047">
    <property type="entry name" value="TYROSINE-PROTEIN PHOSPHATASE NON-RECEPTOR TYPE 61F"/>
    <property type="match status" value="1"/>
</dbReference>
<dbReference type="AlphaFoldDB" id="A0A0L8FH46"/>
<dbReference type="InterPro" id="IPR051985">
    <property type="entry name" value="NR_tyrosine_phosphatase"/>
</dbReference>
<gene>
    <name evidence="13" type="ORF">OCBIM_22021066mg</name>
</gene>
<dbReference type="OrthoDB" id="9450131at2759"/>
<evidence type="ECO:0000259" key="12">
    <source>
        <dbReference type="PROSITE" id="PS50056"/>
    </source>
</evidence>
<dbReference type="GO" id="GO:0005634">
    <property type="term" value="C:nucleus"/>
    <property type="evidence" value="ECO:0007669"/>
    <property type="project" value="TreeGrafter"/>
</dbReference>
<evidence type="ECO:0000256" key="10">
    <source>
        <dbReference type="SAM" id="Phobius"/>
    </source>
</evidence>
<dbReference type="GO" id="GO:0019901">
    <property type="term" value="F:protein kinase binding"/>
    <property type="evidence" value="ECO:0007669"/>
    <property type="project" value="TreeGrafter"/>
</dbReference>
<organism evidence="13">
    <name type="scientific">Octopus bimaculoides</name>
    <name type="common">California two-spotted octopus</name>
    <dbReference type="NCBI Taxonomy" id="37653"/>
    <lineage>
        <taxon>Eukaryota</taxon>
        <taxon>Metazoa</taxon>
        <taxon>Spiralia</taxon>
        <taxon>Lophotrochozoa</taxon>
        <taxon>Mollusca</taxon>
        <taxon>Cephalopoda</taxon>
        <taxon>Coleoidea</taxon>
        <taxon>Octopodiformes</taxon>
        <taxon>Octopoda</taxon>
        <taxon>Incirrata</taxon>
        <taxon>Octopodidae</taxon>
        <taxon>Octopus</taxon>
    </lineage>
</organism>
<feature type="region of interest" description="Disordered" evidence="9">
    <location>
        <begin position="374"/>
        <end position="445"/>
    </location>
</feature>
<keyword evidence="6" id="KW-0904">Protein phosphatase</keyword>
<evidence type="ECO:0000256" key="7">
    <source>
        <dbReference type="ARBA" id="ARBA00023136"/>
    </source>
</evidence>
<protein>
    <recommendedName>
        <fullName evidence="3">protein-tyrosine-phosphatase</fullName>
        <ecNumber evidence="3">3.1.3.48</ecNumber>
    </recommendedName>
</protein>
<evidence type="ECO:0000256" key="8">
    <source>
        <dbReference type="SAM" id="Coils"/>
    </source>
</evidence>
<reference evidence="13" key="1">
    <citation type="submission" date="2015-07" db="EMBL/GenBank/DDBJ databases">
        <title>MeaNS - Measles Nucleotide Surveillance Program.</title>
        <authorList>
            <person name="Tran T."/>
            <person name="Druce J."/>
        </authorList>
    </citation>
    <scope>NUCLEOTIDE SEQUENCE</scope>
    <source>
        <strain evidence="13">UCB-OBI-ISO-001</strain>
        <tissue evidence="13">Gonad</tissue>
    </source>
</reference>
<dbReference type="InterPro" id="IPR003595">
    <property type="entry name" value="Tyr_Pase_cat"/>
</dbReference>
<evidence type="ECO:0000256" key="4">
    <source>
        <dbReference type="ARBA" id="ARBA00022553"/>
    </source>
</evidence>
<dbReference type="KEGG" id="obi:106883419"/>
<sequence length="541" mass="61554">MSTSVERQFKEHDQNGLWNGVFKKLKKAEDLSVIDSRLTTLEARKPENRNKNRYRDVNPYDHSRIILDVNNGCGDYINANLIEISKANRRYILTQGPLENTVGQFWQMVWEQNTMGIVMLNRIMEKGTVKCHQYWPPGSKHGYDEDLTFSDSGFKVVLLKEEENEHYIVRSLKLWNLNTDESRNVLHFQYTTWPDFGVPSSPHTFLNFLMAVRESGYLNNNVGPCIVHCSAGIGRSGTFCLVDSALVIVEKDWNMEVIDVESMLQDMRYYRMGLVQTPDQLRFSFLSIIDGGKQILSNPPPIKENEIDTHTKRFFFKRNCEMPPMPPKRTTSLMPGDEFGNDLISENADSKNTSSFLTTNGDLAQSLSATDHLTSNHLSSSVPSQKSQSDTTTTSTTTISTTTTTTTNPTVYKEKGHPNESEPQQNNITAQLSSSSSSPQAPLSHNGQTVEYLLSVGSSTDPVNVATTGESDVDGYEYRRKIREERKRNTQKLIEDMKRKQRECELMRQRNRYLTPLYIGIVLALGGSLLLYRYYNNGNQQ</sequence>
<feature type="compositionally biased region" description="Low complexity" evidence="9">
    <location>
        <begin position="379"/>
        <end position="407"/>
    </location>
</feature>
<dbReference type="PROSITE" id="PS50055">
    <property type="entry name" value="TYR_PHOSPHATASE_PTP"/>
    <property type="match status" value="1"/>
</dbReference>
<feature type="coiled-coil region" evidence="8">
    <location>
        <begin position="483"/>
        <end position="510"/>
    </location>
</feature>
<keyword evidence="5" id="KW-0378">Hydrolase</keyword>
<keyword evidence="7 10" id="KW-0472">Membrane</keyword>
<proteinExistence type="inferred from homology"/>
<name>A0A0L8FH46_OCTBM</name>